<comment type="caution">
    <text evidence="1">The sequence shown here is derived from an EMBL/GenBank/DDBJ whole genome shotgun (WGS) entry which is preliminary data.</text>
</comment>
<dbReference type="EMBL" id="VSSS01000055">
    <property type="protein sequence ID" value="TYL90110.1"/>
    <property type="molecule type" value="Genomic_DNA"/>
</dbReference>
<proteinExistence type="predicted"/>
<accession>A0A5D3K3Z0</accession>
<evidence type="ECO:0008006" key="3">
    <source>
        <dbReference type="Google" id="ProtNLM"/>
    </source>
</evidence>
<gene>
    <name evidence="1" type="ORF">FXB40_33125</name>
</gene>
<evidence type="ECO:0000313" key="1">
    <source>
        <dbReference type="EMBL" id="TYL90110.1"/>
    </source>
</evidence>
<reference evidence="1 2" key="1">
    <citation type="submission" date="2019-08" db="EMBL/GenBank/DDBJ databases">
        <title>Bradyrhizobium hipponensis sp. nov., a rhizobium isolated from a Lupinus angustifolius root nodule in Tunisia.</title>
        <authorList>
            <person name="Off K."/>
            <person name="Rejili M."/>
            <person name="Mars M."/>
            <person name="Brachmann A."/>
            <person name="Marin M."/>
        </authorList>
    </citation>
    <scope>NUCLEOTIDE SEQUENCE [LARGE SCALE GENOMIC DNA]</scope>
    <source>
        <strain evidence="1 2">CTAW71</strain>
    </source>
</reference>
<name>A0A5D3K3Z0_9BRAD</name>
<dbReference type="AlphaFoldDB" id="A0A5D3K3Z0"/>
<dbReference type="OrthoDB" id="9887246at2"/>
<dbReference type="RefSeq" id="WP_148776470.1">
    <property type="nucleotide sequence ID" value="NZ_VSSS01000055.1"/>
</dbReference>
<dbReference type="Proteomes" id="UP000324758">
    <property type="component" value="Unassembled WGS sequence"/>
</dbReference>
<sequence>MPVKIFYVQGNKNIIGVEAVINDWQKEVGSKASITHLSTAATEHKDEATGAIETRLVVTIWYEK</sequence>
<evidence type="ECO:0000313" key="2">
    <source>
        <dbReference type="Proteomes" id="UP000324758"/>
    </source>
</evidence>
<protein>
    <recommendedName>
        <fullName evidence="3">Dodecin domain-containing protein</fullName>
    </recommendedName>
</protein>
<keyword evidence="2" id="KW-1185">Reference proteome</keyword>
<organism evidence="1 2">
    <name type="scientific">Bradyrhizobium rifense</name>
    <dbReference type="NCBI Taxonomy" id="515499"/>
    <lineage>
        <taxon>Bacteria</taxon>
        <taxon>Pseudomonadati</taxon>
        <taxon>Pseudomonadota</taxon>
        <taxon>Alphaproteobacteria</taxon>
        <taxon>Hyphomicrobiales</taxon>
        <taxon>Nitrobacteraceae</taxon>
        <taxon>Bradyrhizobium</taxon>
    </lineage>
</organism>